<evidence type="ECO:0000256" key="6">
    <source>
        <dbReference type="SAM" id="Phobius"/>
    </source>
</evidence>
<evidence type="ECO:0000256" key="5">
    <source>
        <dbReference type="ARBA" id="ARBA00023136"/>
    </source>
</evidence>
<gene>
    <name evidence="8" type="ORF">QQ008_24380</name>
</gene>
<evidence type="ECO:0000259" key="7">
    <source>
        <dbReference type="Pfam" id="PF02687"/>
    </source>
</evidence>
<feature type="domain" description="ABC3 transporter permease C-terminal" evidence="7">
    <location>
        <begin position="46"/>
        <end position="159"/>
    </location>
</feature>
<dbReference type="InterPro" id="IPR050250">
    <property type="entry name" value="Macrolide_Exporter_MacB"/>
</dbReference>
<organism evidence="8 9">
    <name type="scientific">Splendidivirga corallicola</name>
    <dbReference type="NCBI Taxonomy" id="3051826"/>
    <lineage>
        <taxon>Bacteria</taxon>
        <taxon>Pseudomonadati</taxon>
        <taxon>Bacteroidota</taxon>
        <taxon>Cytophagia</taxon>
        <taxon>Cytophagales</taxon>
        <taxon>Splendidivirgaceae</taxon>
        <taxon>Splendidivirga</taxon>
    </lineage>
</organism>
<dbReference type="Pfam" id="PF02687">
    <property type="entry name" value="FtsX"/>
    <property type="match status" value="1"/>
</dbReference>
<keyword evidence="5 6" id="KW-0472">Membrane</keyword>
<comment type="subcellular location">
    <subcellularLocation>
        <location evidence="1">Cell membrane</location>
        <topology evidence="1">Multi-pass membrane protein</topology>
    </subcellularLocation>
</comment>
<evidence type="ECO:0000256" key="3">
    <source>
        <dbReference type="ARBA" id="ARBA00022692"/>
    </source>
</evidence>
<dbReference type="InterPro" id="IPR003838">
    <property type="entry name" value="ABC3_permease_C"/>
</dbReference>
<feature type="transmembrane region" description="Helical" evidence="6">
    <location>
        <begin position="43"/>
        <end position="66"/>
    </location>
</feature>
<evidence type="ECO:0000313" key="8">
    <source>
        <dbReference type="EMBL" id="MDN5204552.1"/>
    </source>
</evidence>
<feature type="transmembrane region" description="Helical" evidence="6">
    <location>
        <begin position="129"/>
        <end position="152"/>
    </location>
</feature>
<dbReference type="EMBL" id="JAUJEA010000011">
    <property type="protein sequence ID" value="MDN5204552.1"/>
    <property type="molecule type" value="Genomic_DNA"/>
</dbReference>
<reference evidence="8" key="1">
    <citation type="submission" date="2023-06" db="EMBL/GenBank/DDBJ databases">
        <title>Genomic of Parafulvivirga corallium.</title>
        <authorList>
            <person name="Wang G."/>
        </authorList>
    </citation>
    <scope>NUCLEOTIDE SEQUENCE</scope>
    <source>
        <strain evidence="8">BMA10</strain>
    </source>
</reference>
<comment type="caution">
    <text evidence="8">The sequence shown here is derived from an EMBL/GenBank/DDBJ whole genome shotgun (WGS) entry which is preliminary data.</text>
</comment>
<name>A0ABT8KUU2_9BACT</name>
<proteinExistence type="predicted"/>
<feature type="transmembrane region" description="Helical" evidence="6">
    <location>
        <begin position="87"/>
        <end position="109"/>
    </location>
</feature>
<keyword evidence="2" id="KW-1003">Cell membrane</keyword>
<accession>A0ABT8KUU2</accession>
<keyword evidence="9" id="KW-1185">Reference proteome</keyword>
<sequence>MASSIATIEGKWKQLFPDTPFNYNFVDQEFAVHFEADQKLKQLLSTFTMISIVVAILGLFGLSTFLSIEKAREMSIRKVIGATENQIFGLLSWQFIKLILIANTIGIPLGYYLMIRWLSGFAYKIDMPLYIFLLTVFITVLTAMLTMTYHAYKTARTNPVSILSNE</sequence>
<evidence type="ECO:0000256" key="2">
    <source>
        <dbReference type="ARBA" id="ARBA00022475"/>
    </source>
</evidence>
<keyword evidence="3 6" id="KW-0812">Transmembrane</keyword>
<dbReference type="PANTHER" id="PTHR30572">
    <property type="entry name" value="MEMBRANE COMPONENT OF TRANSPORTER-RELATED"/>
    <property type="match status" value="1"/>
</dbReference>
<evidence type="ECO:0000256" key="4">
    <source>
        <dbReference type="ARBA" id="ARBA00022989"/>
    </source>
</evidence>
<keyword evidence="4 6" id="KW-1133">Transmembrane helix</keyword>
<dbReference type="Proteomes" id="UP001172082">
    <property type="component" value="Unassembled WGS sequence"/>
</dbReference>
<dbReference type="RefSeq" id="WP_346754572.1">
    <property type="nucleotide sequence ID" value="NZ_JAUJEA010000011.1"/>
</dbReference>
<dbReference type="PANTHER" id="PTHR30572:SF18">
    <property type="entry name" value="ABC-TYPE MACROLIDE FAMILY EXPORT SYSTEM PERMEASE COMPONENT 2"/>
    <property type="match status" value="1"/>
</dbReference>
<evidence type="ECO:0000313" key="9">
    <source>
        <dbReference type="Proteomes" id="UP001172082"/>
    </source>
</evidence>
<protein>
    <submittedName>
        <fullName evidence="8">FtsX-like permease family protein</fullName>
    </submittedName>
</protein>
<evidence type="ECO:0000256" key="1">
    <source>
        <dbReference type="ARBA" id="ARBA00004651"/>
    </source>
</evidence>